<proteinExistence type="predicted"/>
<comment type="caution">
    <text evidence="1">The sequence shown here is derived from an EMBL/GenBank/DDBJ whole genome shotgun (WGS) entry which is preliminary data.</text>
</comment>
<dbReference type="EMBL" id="PVFZ01000003">
    <property type="protein sequence ID" value="PRF28753.1"/>
    <property type="molecule type" value="Genomic_DNA"/>
</dbReference>
<accession>A0A8E2S0G7</accession>
<dbReference type="AlphaFoldDB" id="A0A8E2S0G7"/>
<sequence>MSSMIGECATTDNSAERPVQCVRARAGAQRAASRAVGASPRLPSTQSCACASLVGRAAATGPLPGSVLRRHAVLVVTAPCTMG</sequence>
<name>A0A8E2S0G7_9BURK</name>
<evidence type="ECO:0000313" key="2">
    <source>
        <dbReference type="Proteomes" id="UP000237686"/>
    </source>
</evidence>
<dbReference type="Proteomes" id="UP000237686">
    <property type="component" value="Unassembled WGS sequence"/>
</dbReference>
<gene>
    <name evidence="1" type="ORF">C6P98_00095</name>
</gene>
<organism evidence="1 2">
    <name type="scientific">Burkholderia multivorans</name>
    <dbReference type="NCBI Taxonomy" id="87883"/>
    <lineage>
        <taxon>Bacteria</taxon>
        <taxon>Pseudomonadati</taxon>
        <taxon>Pseudomonadota</taxon>
        <taxon>Betaproteobacteria</taxon>
        <taxon>Burkholderiales</taxon>
        <taxon>Burkholderiaceae</taxon>
        <taxon>Burkholderia</taxon>
        <taxon>Burkholderia cepacia complex</taxon>
    </lineage>
</organism>
<reference evidence="1 2" key="1">
    <citation type="submission" date="2018-03" db="EMBL/GenBank/DDBJ databases">
        <authorList>
            <person name="Nguyen K."/>
            <person name="Fouts D."/>
            <person name="Sutton G."/>
        </authorList>
    </citation>
    <scope>NUCLEOTIDE SEQUENCE [LARGE SCALE GENOMIC DNA]</scope>
    <source>
        <strain evidence="1 2">AU17135</strain>
    </source>
</reference>
<protein>
    <submittedName>
        <fullName evidence="1">Uncharacterized protein</fullName>
    </submittedName>
</protein>
<evidence type="ECO:0000313" key="1">
    <source>
        <dbReference type="EMBL" id="PRF28753.1"/>
    </source>
</evidence>